<evidence type="ECO:0000313" key="3">
    <source>
        <dbReference type="EMBL" id="MFD1784097.1"/>
    </source>
</evidence>
<sequence length="193" mass="21170">MAEAEARPGLEGVIAAAKAAQDAEPKKRGLPPVHLWNPAHSGEIDIVIRRDGAWVHEGAVISREALVRLFSTVLRKDPDGYWLVTPVEKMKIKVEDAPFVAVAVERAGEALRFTTNVGDEVEAGPEHPIRVEVDPESGEPRPYLHVRRGLEALINRPVFYELVEMAEPKPTPDGERYGVTSNGAWFEVGAAQP</sequence>
<dbReference type="InterPro" id="IPR048342">
    <property type="entry name" value="DUF1285_C"/>
</dbReference>
<comment type="caution">
    <text evidence="3">The sequence shown here is derived from an EMBL/GenBank/DDBJ whole genome shotgun (WGS) entry which is preliminary data.</text>
</comment>
<name>A0ABW4N1N0_9CAUL</name>
<dbReference type="InterPro" id="IPR023361">
    <property type="entry name" value="DUF1285_beta_roll_sf"/>
</dbReference>
<dbReference type="Pfam" id="PF06938">
    <property type="entry name" value="DUF1285_N"/>
    <property type="match status" value="1"/>
</dbReference>
<reference evidence="4" key="1">
    <citation type="journal article" date="2019" name="Int. J. Syst. Evol. Microbiol.">
        <title>The Global Catalogue of Microorganisms (GCM) 10K type strain sequencing project: providing services to taxonomists for standard genome sequencing and annotation.</title>
        <authorList>
            <consortium name="The Broad Institute Genomics Platform"/>
            <consortium name="The Broad Institute Genome Sequencing Center for Infectious Disease"/>
            <person name="Wu L."/>
            <person name="Ma J."/>
        </authorList>
    </citation>
    <scope>NUCLEOTIDE SEQUENCE [LARGE SCALE GENOMIC DNA]</scope>
    <source>
        <strain evidence="4">DFY28</strain>
    </source>
</reference>
<organism evidence="3 4">
    <name type="scientific">Phenylobacterium terrae</name>
    <dbReference type="NCBI Taxonomy" id="2665495"/>
    <lineage>
        <taxon>Bacteria</taxon>
        <taxon>Pseudomonadati</taxon>
        <taxon>Pseudomonadota</taxon>
        <taxon>Alphaproteobacteria</taxon>
        <taxon>Caulobacterales</taxon>
        <taxon>Caulobacteraceae</taxon>
        <taxon>Phenylobacterium</taxon>
    </lineage>
</organism>
<evidence type="ECO:0000259" key="2">
    <source>
        <dbReference type="Pfam" id="PF21028"/>
    </source>
</evidence>
<protein>
    <submittedName>
        <fullName evidence="3">DUF1285 domain-containing protein</fullName>
    </submittedName>
</protein>
<dbReference type="RefSeq" id="WP_377283949.1">
    <property type="nucleotide sequence ID" value="NZ_JBHRSI010000009.1"/>
</dbReference>
<keyword evidence="4" id="KW-1185">Reference proteome</keyword>
<gene>
    <name evidence="3" type="ORF">ACFSC0_11880</name>
</gene>
<feature type="domain" description="DUF1285" evidence="1">
    <location>
        <begin position="31"/>
        <end position="97"/>
    </location>
</feature>
<dbReference type="InterPro" id="IPR010707">
    <property type="entry name" value="DUF1285"/>
</dbReference>
<feature type="domain" description="DUF1285" evidence="2">
    <location>
        <begin position="98"/>
        <end position="187"/>
    </location>
</feature>
<dbReference type="InterPro" id="IPR048341">
    <property type="entry name" value="DUF1285_N"/>
</dbReference>
<proteinExistence type="predicted"/>
<dbReference type="PIRSF" id="PIRSF029557">
    <property type="entry name" value="UCP029557"/>
    <property type="match status" value="1"/>
</dbReference>
<dbReference type="EMBL" id="JBHUEY010000001">
    <property type="protein sequence ID" value="MFD1784097.1"/>
    <property type="molecule type" value="Genomic_DNA"/>
</dbReference>
<dbReference type="Proteomes" id="UP001597237">
    <property type="component" value="Unassembled WGS sequence"/>
</dbReference>
<dbReference type="Gene3D" id="2.30.270.10">
    <property type="entry name" value="duf1285 protein"/>
    <property type="match status" value="1"/>
</dbReference>
<evidence type="ECO:0000313" key="4">
    <source>
        <dbReference type="Proteomes" id="UP001597237"/>
    </source>
</evidence>
<evidence type="ECO:0000259" key="1">
    <source>
        <dbReference type="Pfam" id="PF06938"/>
    </source>
</evidence>
<accession>A0ABW4N1N0</accession>
<dbReference type="Pfam" id="PF21028">
    <property type="entry name" value="DUF1285_C"/>
    <property type="match status" value="1"/>
</dbReference>
<dbReference type="Gene3D" id="3.10.540.10">
    <property type="entry name" value="duf1285 like domain"/>
    <property type="match status" value="1"/>
</dbReference>